<evidence type="ECO:0000256" key="3">
    <source>
        <dbReference type="ARBA" id="ARBA00022989"/>
    </source>
</evidence>
<evidence type="ECO:0000256" key="2">
    <source>
        <dbReference type="ARBA" id="ARBA00022692"/>
    </source>
</evidence>
<feature type="transmembrane region" description="Helical" evidence="5">
    <location>
        <begin position="153"/>
        <end position="172"/>
    </location>
</feature>
<feature type="transmembrane region" description="Helical" evidence="5">
    <location>
        <begin position="68"/>
        <end position="86"/>
    </location>
</feature>
<dbReference type="Pfam" id="PF00892">
    <property type="entry name" value="EamA"/>
    <property type="match status" value="2"/>
</dbReference>
<feature type="transmembrane region" description="Helical" evidence="5">
    <location>
        <begin position="121"/>
        <end position="141"/>
    </location>
</feature>
<gene>
    <name evidence="7" type="ORF">VCR31J2_1300078</name>
</gene>
<evidence type="ECO:0000259" key="6">
    <source>
        <dbReference type="Pfam" id="PF00892"/>
    </source>
</evidence>
<sequence length="347" mass="37994">MSDITKATTFMLLSTFSLSLSGLMAKYLSEVMPISLLSFVRFLLPSLFLFLFLTFYKISKPTREMWKPLVMRAIFMVACQWCFLTSLQTLTLVEGVVLFSTGPLFIPLLEKLIFRTKIHTTTIVCLAVTFVGVVMMAGDWSQFELGSEFFRPALLLGLLAGVFNSGSQVSLYRASKTSLTPAELNAWTFLVAAIIVIPMVVFTSVSAVPDVLESAEKGFVSALLSFDDLRWIALGALGLALFTINTQIFRSKAYKLADSGSQLAPLIFTNMLFSALWQGLFFDDVFSTQQMIGINLIVVASITNTLLAKRHSKTKANQKPHTTVAVATVATVATVVDVAVLDSAAKS</sequence>
<feature type="domain" description="EamA" evidence="6">
    <location>
        <begin position="153"/>
        <end position="302"/>
    </location>
</feature>
<feature type="transmembrane region" description="Helical" evidence="5">
    <location>
        <begin position="292"/>
        <end position="308"/>
    </location>
</feature>
<evidence type="ECO:0000256" key="4">
    <source>
        <dbReference type="ARBA" id="ARBA00023136"/>
    </source>
</evidence>
<dbReference type="InterPro" id="IPR000620">
    <property type="entry name" value="EamA_dom"/>
</dbReference>
<feature type="domain" description="EamA" evidence="6">
    <location>
        <begin position="8"/>
        <end position="136"/>
    </location>
</feature>
<dbReference type="Proteomes" id="UP000041625">
    <property type="component" value="Unassembled WGS sequence"/>
</dbReference>
<feature type="transmembrane region" description="Helical" evidence="5">
    <location>
        <begin position="92"/>
        <end position="109"/>
    </location>
</feature>
<feature type="transmembrane region" description="Helical" evidence="5">
    <location>
        <begin position="261"/>
        <end position="280"/>
    </location>
</feature>
<protein>
    <submittedName>
        <fullName evidence="7">Permease of the drug/metabolite transporter (DMT) superfamily</fullName>
    </submittedName>
</protein>
<evidence type="ECO:0000256" key="1">
    <source>
        <dbReference type="ARBA" id="ARBA00004141"/>
    </source>
</evidence>
<dbReference type="EMBL" id="CCKJ01000036">
    <property type="protein sequence ID" value="CDT73910.1"/>
    <property type="molecule type" value="Genomic_DNA"/>
</dbReference>
<dbReference type="GO" id="GO:0016020">
    <property type="term" value="C:membrane"/>
    <property type="evidence" value="ECO:0007669"/>
    <property type="project" value="UniProtKB-SubCell"/>
</dbReference>
<accession>A0AA86XSJ9</accession>
<feature type="transmembrane region" description="Helical" evidence="5">
    <location>
        <begin position="229"/>
        <end position="249"/>
    </location>
</feature>
<keyword evidence="3 5" id="KW-1133">Transmembrane helix</keyword>
<dbReference type="PANTHER" id="PTHR22911:SF6">
    <property type="entry name" value="SOLUTE CARRIER FAMILY 35 MEMBER G1"/>
    <property type="match status" value="1"/>
</dbReference>
<evidence type="ECO:0000313" key="7">
    <source>
        <dbReference type="EMBL" id="CDT73910.1"/>
    </source>
</evidence>
<dbReference type="PANTHER" id="PTHR22911">
    <property type="entry name" value="ACYL-MALONYL CONDENSING ENZYME-RELATED"/>
    <property type="match status" value="1"/>
</dbReference>
<comment type="caution">
    <text evidence="7">The sequence shown here is derived from an EMBL/GenBank/DDBJ whole genome shotgun (WGS) entry which is preliminary data.</text>
</comment>
<name>A0AA86XSJ9_9VIBR</name>
<dbReference type="RefSeq" id="WP_050650761.1">
    <property type="nucleotide sequence ID" value="NZ_LK933978.1"/>
</dbReference>
<keyword evidence="8" id="KW-1185">Reference proteome</keyword>
<dbReference type="InterPro" id="IPR037185">
    <property type="entry name" value="EmrE-like"/>
</dbReference>
<evidence type="ECO:0000256" key="5">
    <source>
        <dbReference type="SAM" id="Phobius"/>
    </source>
</evidence>
<keyword evidence="4 5" id="KW-0472">Membrane</keyword>
<organism evidence="7 8">
    <name type="scientific">Vibrio coralliirubri</name>
    <dbReference type="NCBI Taxonomy" id="1516159"/>
    <lineage>
        <taxon>Bacteria</taxon>
        <taxon>Pseudomonadati</taxon>
        <taxon>Pseudomonadota</taxon>
        <taxon>Gammaproteobacteria</taxon>
        <taxon>Vibrionales</taxon>
        <taxon>Vibrionaceae</taxon>
        <taxon>Vibrio</taxon>
    </lineage>
</organism>
<feature type="transmembrane region" description="Helical" evidence="5">
    <location>
        <begin position="35"/>
        <end position="56"/>
    </location>
</feature>
<reference evidence="7 8" key="1">
    <citation type="submission" date="2014-06" db="EMBL/GenBank/DDBJ databases">
        <authorList>
            <person name="Le Roux F."/>
        </authorList>
    </citation>
    <scope>NUCLEOTIDE SEQUENCE [LARGE SCALE GENOMIC DNA]</scope>
    <source>
        <strain evidence="7 8">J2-31</strain>
    </source>
</reference>
<evidence type="ECO:0000313" key="8">
    <source>
        <dbReference type="Proteomes" id="UP000041625"/>
    </source>
</evidence>
<feature type="transmembrane region" description="Helical" evidence="5">
    <location>
        <begin position="184"/>
        <end position="209"/>
    </location>
</feature>
<proteinExistence type="predicted"/>
<keyword evidence="2 5" id="KW-0812">Transmembrane</keyword>
<comment type="subcellular location">
    <subcellularLocation>
        <location evidence="1">Membrane</location>
        <topology evidence="1">Multi-pass membrane protein</topology>
    </subcellularLocation>
</comment>
<dbReference type="AlphaFoldDB" id="A0AA86XSJ9"/>
<dbReference type="SUPFAM" id="SSF103481">
    <property type="entry name" value="Multidrug resistance efflux transporter EmrE"/>
    <property type="match status" value="2"/>
</dbReference>